<comment type="caution">
    <text evidence="1">The sequence shown here is derived from an EMBL/GenBank/DDBJ whole genome shotgun (WGS) entry which is preliminary data.</text>
</comment>
<accession>A0AA39W4H9</accession>
<organism evidence="1 2">
    <name type="scientific">Immersiella caudata</name>
    <dbReference type="NCBI Taxonomy" id="314043"/>
    <lineage>
        <taxon>Eukaryota</taxon>
        <taxon>Fungi</taxon>
        <taxon>Dikarya</taxon>
        <taxon>Ascomycota</taxon>
        <taxon>Pezizomycotina</taxon>
        <taxon>Sordariomycetes</taxon>
        <taxon>Sordariomycetidae</taxon>
        <taxon>Sordariales</taxon>
        <taxon>Lasiosphaeriaceae</taxon>
        <taxon>Immersiella</taxon>
    </lineage>
</organism>
<protein>
    <submittedName>
        <fullName evidence="1">Uncharacterized protein</fullName>
    </submittedName>
</protein>
<sequence length="116" mass="13141">MYKNLNEILADGGSIYPLTTLTTPDRKALCRVLWDFDTLCQGCPDAKTDGGPSKCTAPLCPWGKRFETLPTFFDFYTYETSRYVPKRFCGDYQALRSYQDLRGIVALLRTKTSSST</sequence>
<name>A0AA39W4H9_9PEZI</name>
<dbReference type="Proteomes" id="UP001175000">
    <property type="component" value="Unassembled WGS sequence"/>
</dbReference>
<keyword evidence="2" id="KW-1185">Reference proteome</keyword>
<reference evidence="1" key="1">
    <citation type="submission" date="2023-06" db="EMBL/GenBank/DDBJ databases">
        <title>Genome-scale phylogeny and comparative genomics of the fungal order Sordariales.</title>
        <authorList>
            <consortium name="Lawrence Berkeley National Laboratory"/>
            <person name="Hensen N."/>
            <person name="Bonometti L."/>
            <person name="Westerberg I."/>
            <person name="Brannstrom I.O."/>
            <person name="Guillou S."/>
            <person name="Cros-Aarteil S."/>
            <person name="Calhoun S."/>
            <person name="Haridas S."/>
            <person name="Kuo A."/>
            <person name="Mondo S."/>
            <person name="Pangilinan J."/>
            <person name="Riley R."/>
            <person name="Labutti K."/>
            <person name="Andreopoulos B."/>
            <person name="Lipzen A."/>
            <person name="Chen C."/>
            <person name="Yanf M."/>
            <person name="Daum C."/>
            <person name="Ng V."/>
            <person name="Clum A."/>
            <person name="Steindorff A."/>
            <person name="Ohm R."/>
            <person name="Martin F."/>
            <person name="Silar P."/>
            <person name="Natvig D."/>
            <person name="Lalanne C."/>
            <person name="Gautier V."/>
            <person name="Ament-Velasquez S.L."/>
            <person name="Kruys A."/>
            <person name="Hutchinson M.I."/>
            <person name="Powell A.J."/>
            <person name="Barry K."/>
            <person name="Miller A.N."/>
            <person name="Grigoriev I.V."/>
            <person name="Debuchy R."/>
            <person name="Gladieux P."/>
            <person name="Thoren M.H."/>
            <person name="Johannesson H."/>
        </authorList>
    </citation>
    <scope>NUCLEOTIDE SEQUENCE</scope>
    <source>
        <strain evidence="1">CBS 606.72</strain>
    </source>
</reference>
<evidence type="ECO:0000313" key="2">
    <source>
        <dbReference type="Proteomes" id="UP001175000"/>
    </source>
</evidence>
<gene>
    <name evidence="1" type="ORF">B0T14DRAFT_607687</name>
</gene>
<dbReference type="AlphaFoldDB" id="A0AA39W4H9"/>
<proteinExistence type="predicted"/>
<dbReference type="EMBL" id="JAULSU010000007">
    <property type="protein sequence ID" value="KAK0611634.1"/>
    <property type="molecule type" value="Genomic_DNA"/>
</dbReference>
<evidence type="ECO:0000313" key="1">
    <source>
        <dbReference type="EMBL" id="KAK0611634.1"/>
    </source>
</evidence>